<feature type="transmembrane region" description="Helical" evidence="8">
    <location>
        <begin position="99"/>
        <end position="116"/>
    </location>
</feature>
<feature type="transmembrane region" description="Helical" evidence="8">
    <location>
        <begin position="122"/>
        <end position="141"/>
    </location>
</feature>
<comment type="caution">
    <text evidence="9">The sequence shown here is derived from an EMBL/GenBank/DDBJ whole genome shotgun (WGS) entry which is preliminary data.</text>
</comment>
<evidence type="ECO:0000256" key="5">
    <source>
        <dbReference type="ARBA" id="ARBA00022692"/>
    </source>
</evidence>
<feature type="transmembrane region" description="Helical" evidence="8">
    <location>
        <begin position="216"/>
        <end position="235"/>
    </location>
</feature>
<feature type="transmembrane region" description="Helical" evidence="8">
    <location>
        <begin position="352"/>
        <end position="376"/>
    </location>
</feature>
<feature type="transmembrane region" description="Helical" evidence="8">
    <location>
        <begin position="427"/>
        <end position="447"/>
    </location>
</feature>
<keyword evidence="7 8" id="KW-0472">Membrane</keyword>
<evidence type="ECO:0000256" key="2">
    <source>
        <dbReference type="ARBA" id="ARBA00022475"/>
    </source>
</evidence>
<feature type="transmembrane region" description="Helical" evidence="8">
    <location>
        <begin position="148"/>
        <end position="167"/>
    </location>
</feature>
<dbReference type="GO" id="GO:0005886">
    <property type="term" value="C:plasma membrane"/>
    <property type="evidence" value="ECO:0007669"/>
    <property type="project" value="UniProtKB-SubCell"/>
</dbReference>
<feature type="transmembrane region" description="Helical" evidence="8">
    <location>
        <begin position="295"/>
        <end position="315"/>
    </location>
</feature>
<name>A0A4R6EDG2_9RHOO</name>
<dbReference type="RefSeq" id="WP_133588508.1">
    <property type="nucleotide sequence ID" value="NZ_SNVV01000002.1"/>
</dbReference>
<keyword evidence="4 9" id="KW-0808">Transferase</keyword>
<dbReference type="OrthoDB" id="8556356at2"/>
<dbReference type="PANTHER" id="PTHR33908:SF11">
    <property type="entry name" value="MEMBRANE PROTEIN"/>
    <property type="match status" value="1"/>
</dbReference>
<comment type="subcellular location">
    <subcellularLocation>
        <location evidence="1">Cell membrane</location>
        <topology evidence="1">Multi-pass membrane protein</topology>
    </subcellularLocation>
</comment>
<feature type="transmembrane region" description="Helical" evidence="8">
    <location>
        <begin position="271"/>
        <end position="288"/>
    </location>
</feature>
<feature type="transmembrane region" description="Helical" evidence="8">
    <location>
        <begin position="75"/>
        <end position="92"/>
    </location>
</feature>
<feature type="transmembrane region" description="Helical" evidence="8">
    <location>
        <begin position="15"/>
        <end position="33"/>
    </location>
</feature>
<feature type="transmembrane region" description="Helical" evidence="8">
    <location>
        <begin position="396"/>
        <end position="415"/>
    </location>
</feature>
<dbReference type="Proteomes" id="UP000295129">
    <property type="component" value="Unassembled WGS sequence"/>
</dbReference>
<reference evidence="9 10" key="1">
    <citation type="submission" date="2019-03" db="EMBL/GenBank/DDBJ databases">
        <title>Genomic Encyclopedia of Type Strains, Phase IV (KMG-IV): sequencing the most valuable type-strain genomes for metagenomic binning, comparative biology and taxonomic classification.</title>
        <authorList>
            <person name="Goeker M."/>
        </authorList>
    </citation>
    <scope>NUCLEOTIDE SEQUENCE [LARGE SCALE GENOMIC DNA]</scope>
    <source>
        <strain evidence="9 10">DSM 12121</strain>
    </source>
</reference>
<keyword evidence="3" id="KW-0328">Glycosyltransferase</keyword>
<evidence type="ECO:0000313" key="9">
    <source>
        <dbReference type="EMBL" id="TDN56233.1"/>
    </source>
</evidence>
<feature type="transmembrane region" description="Helical" evidence="8">
    <location>
        <begin position="179"/>
        <end position="204"/>
    </location>
</feature>
<sequence length="548" mass="59315">MISDSPPSSRFHKRLYGTLGLTLLVGLYLLVGLSGHDPWRGDDARHFGPIYSMLRGEGWLFPLIAGEPFADFPPLYYWAAAVLAYLLGPVLPFHDGARLASALFTALAIYSIARGAERLYGRPARTPAALLTLGTLGLVLHAHETQPLIALVAMVALTLAGLARVPAQPLIGSLQAGMGSALAFLAGGPAGAFLTLPLFPLLMIASPDCRTPHGSGGLLVGLCLALGLGALWPLALHLSAPELLSLWLSEEWSPFGSQLLEASALPRLFELLGWFVWPLWPLALWGLWRGRRQLCALPWLLPLGSGLIGLIWLIVNGDVSPPLALPLIPPIALLAAGGVPSLRRGAANAFDWFALMSFAVFALLVWIAWTAQAFAWPPGLARHIARVTPSFSFEGGLAQAVGGIVLCLVWLLLVWRLPRSTSRGPANWAMGMTMLWCLAVLLLMPWFDHGRSYRPMAHSLARAVAAQPADCIATTGLPDAVRSSLHYYADIRTIEAHRGTTPCGLLLVYDDRRLNAPSPSSEWKNIWEYRRGGGKQLEVLRLYQLNPS</sequence>
<dbReference type="GO" id="GO:0009103">
    <property type="term" value="P:lipopolysaccharide biosynthetic process"/>
    <property type="evidence" value="ECO:0007669"/>
    <property type="project" value="UniProtKB-ARBA"/>
</dbReference>
<evidence type="ECO:0000256" key="4">
    <source>
        <dbReference type="ARBA" id="ARBA00022679"/>
    </source>
</evidence>
<dbReference type="AlphaFoldDB" id="A0A4R6EDG2"/>
<dbReference type="EMBL" id="SNVV01000002">
    <property type="protein sequence ID" value="TDN56233.1"/>
    <property type="molecule type" value="Genomic_DNA"/>
</dbReference>
<dbReference type="InterPro" id="IPR050297">
    <property type="entry name" value="LipidA_mod_glycosyltrf_83"/>
</dbReference>
<evidence type="ECO:0000313" key="10">
    <source>
        <dbReference type="Proteomes" id="UP000295129"/>
    </source>
</evidence>
<keyword evidence="6 8" id="KW-1133">Transmembrane helix</keyword>
<proteinExistence type="predicted"/>
<evidence type="ECO:0000256" key="3">
    <source>
        <dbReference type="ARBA" id="ARBA00022676"/>
    </source>
</evidence>
<evidence type="ECO:0000256" key="7">
    <source>
        <dbReference type="ARBA" id="ARBA00023136"/>
    </source>
</evidence>
<evidence type="ECO:0000256" key="8">
    <source>
        <dbReference type="SAM" id="Phobius"/>
    </source>
</evidence>
<accession>A0A4R6EDG2</accession>
<feature type="transmembrane region" description="Helical" evidence="8">
    <location>
        <begin position="321"/>
        <end position="340"/>
    </location>
</feature>
<protein>
    <submittedName>
        <fullName evidence="9">4-amino-4-deoxy-L-arabinose transferase-like glycosyltransferase</fullName>
    </submittedName>
</protein>
<evidence type="ECO:0000256" key="6">
    <source>
        <dbReference type="ARBA" id="ARBA00022989"/>
    </source>
</evidence>
<dbReference type="GO" id="GO:0016763">
    <property type="term" value="F:pentosyltransferase activity"/>
    <property type="evidence" value="ECO:0007669"/>
    <property type="project" value="TreeGrafter"/>
</dbReference>
<evidence type="ECO:0000256" key="1">
    <source>
        <dbReference type="ARBA" id="ARBA00004651"/>
    </source>
</evidence>
<gene>
    <name evidence="9" type="ORF">C7389_102169</name>
</gene>
<dbReference type="PANTHER" id="PTHR33908">
    <property type="entry name" value="MANNOSYLTRANSFERASE YKCB-RELATED"/>
    <property type="match status" value="1"/>
</dbReference>
<organism evidence="9 10">
    <name type="scientific">Azoarcus indigens</name>
    <dbReference type="NCBI Taxonomy" id="29545"/>
    <lineage>
        <taxon>Bacteria</taxon>
        <taxon>Pseudomonadati</taxon>
        <taxon>Pseudomonadota</taxon>
        <taxon>Betaproteobacteria</taxon>
        <taxon>Rhodocyclales</taxon>
        <taxon>Zoogloeaceae</taxon>
        <taxon>Azoarcus</taxon>
    </lineage>
</organism>
<keyword evidence="10" id="KW-1185">Reference proteome</keyword>
<keyword evidence="2" id="KW-1003">Cell membrane</keyword>
<keyword evidence="5 8" id="KW-0812">Transmembrane</keyword>